<name>A0A0X3PC17_SCHSO</name>
<evidence type="ECO:0000313" key="1">
    <source>
        <dbReference type="EMBL" id="JAP49283.1"/>
    </source>
</evidence>
<protein>
    <submittedName>
        <fullName evidence="1">Uncharacterized protein</fullName>
    </submittedName>
</protein>
<reference evidence="1" key="1">
    <citation type="submission" date="2016-01" db="EMBL/GenBank/DDBJ databases">
        <title>Reference transcriptome for the parasite Schistocephalus solidus: insights into the molecular evolution of parasitism.</title>
        <authorList>
            <person name="Hebert F.O."/>
            <person name="Grambauer S."/>
            <person name="Barber I."/>
            <person name="Landry C.R."/>
            <person name="Aubin-Horth N."/>
        </authorList>
    </citation>
    <scope>NUCLEOTIDE SEQUENCE</scope>
</reference>
<dbReference type="AlphaFoldDB" id="A0A0X3PC17"/>
<dbReference type="EMBL" id="GEEE01013942">
    <property type="protein sequence ID" value="JAP49283.1"/>
    <property type="molecule type" value="Transcribed_RNA"/>
</dbReference>
<gene>
    <name evidence="1" type="ORF">TR120399</name>
</gene>
<sequence length="118" mass="13354">MVTASCKYCNSCAPMTLIECSFIMAFSVNPKHPAKNTLVKAIASFSYRLFFGSHILDGGCWCKNFWLRRLKVHGTESKACLPVTNGFVRTEYLQHLKTAVFCQVMNWSPWLSFAMETG</sequence>
<proteinExistence type="predicted"/>
<organism evidence="1">
    <name type="scientific">Schistocephalus solidus</name>
    <name type="common">Tapeworm</name>
    <dbReference type="NCBI Taxonomy" id="70667"/>
    <lineage>
        <taxon>Eukaryota</taxon>
        <taxon>Metazoa</taxon>
        <taxon>Spiralia</taxon>
        <taxon>Lophotrochozoa</taxon>
        <taxon>Platyhelminthes</taxon>
        <taxon>Cestoda</taxon>
        <taxon>Eucestoda</taxon>
        <taxon>Diphyllobothriidea</taxon>
        <taxon>Diphyllobothriidae</taxon>
        <taxon>Schistocephalus</taxon>
    </lineage>
</organism>
<accession>A0A0X3PC17</accession>